<dbReference type="InterPro" id="IPR046368">
    <property type="entry name" value="Tag1"/>
</dbReference>
<dbReference type="PANTHER" id="PTHR35895:SF1">
    <property type="entry name" value="LIPID-BINDING SERUM GLYCOPROTEIN C-TERMINAL DOMAIN-CONTAINING PROTEIN"/>
    <property type="match status" value="1"/>
</dbReference>
<protein>
    <submittedName>
        <fullName evidence="1">Uncharacterized protein</fullName>
    </submittedName>
</protein>
<evidence type="ECO:0000313" key="1">
    <source>
        <dbReference type="EMBL" id="KAH0544160.1"/>
    </source>
</evidence>
<dbReference type="GO" id="GO:0000329">
    <property type="term" value="C:fungal-type vacuole membrane"/>
    <property type="evidence" value="ECO:0007669"/>
    <property type="project" value="InterPro"/>
</dbReference>
<dbReference type="AlphaFoldDB" id="A0A9P8L555"/>
<dbReference type="OrthoDB" id="10039566at2759"/>
<keyword evidence="2" id="KW-1185">Reference proteome</keyword>
<name>A0A9P8L555_9PEZI</name>
<reference evidence="1" key="1">
    <citation type="submission" date="2021-03" db="EMBL/GenBank/DDBJ databases">
        <title>Comparative genomics and phylogenomic investigation of the class Geoglossomycetes provide insights into ecological specialization and systematics.</title>
        <authorList>
            <person name="Melie T."/>
            <person name="Pirro S."/>
            <person name="Miller A.N."/>
            <person name="Quandt A."/>
        </authorList>
    </citation>
    <scope>NUCLEOTIDE SEQUENCE</scope>
    <source>
        <strain evidence="1">GBOQ0MN5Z8</strain>
    </source>
</reference>
<sequence length="298" mass="32899">MLSTGRTLSSFVFCDSRKAEFEDVTDSGQGDQVNKSYLEVTGMVVTNPTKDSVHMQQDVLLHSSSIFHPTLDEFPAALFLESSEPNIKPFAYLQLPSVHSTKSTAININQTLMITDMGQFSEYSKTVMNSETFRVALRGQTALHLGKLPSTVVQYNEVLTFKGLNKLTGFNIPTYQIVAAKDGGPNMIGKAFIPNPSIMTLQMGNVTYNIYYNNTFIGTSLLPDLTLKPGNNTVDMRSTVNLKLLQPPPKDGLLHLEVRGNSSIYNGQHLTYYEDALKSNPMHIVLDLAKGMKPPGKN</sequence>
<gene>
    <name evidence="1" type="ORF">FGG08_001605</name>
</gene>
<proteinExistence type="predicted"/>
<accession>A0A9P8L555</accession>
<dbReference type="PANTHER" id="PTHR35895">
    <property type="entry name" value="CHROMOSOME 16, WHOLE GENOME SHOTGUN SEQUENCE"/>
    <property type="match status" value="1"/>
</dbReference>
<organism evidence="1 2">
    <name type="scientific">Glutinoglossum americanum</name>
    <dbReference type="NCBI Taxonomy" id="1670608"/>
    <lineage>
        <taxon>Eukaryota</taxon>
        <taxon>Fungi</taxon>
        <taxon>Dikarya</taxon>
        <taxon>Ascomycota</taxon>
        <taxon>Pezizomycotina</taxon>
        <taxon>Geoglossomycetes</taxon>
        <taxon>Geoglossales</taxon>
        <taxon>Geoglossaceae</taxon>
        <taxon>Glutinoglossum</taxon>
    </lineage>
</organism>
<dbReference type="Pfam" id="PF12505">
    <property type="entry name" value="DUF3712"/>
    <property type="match status" value="1"/>
</dbReference>
<comment type="caution">
    <text evidence="1">The sequence shown here is derived from an EMBL/GenBank/DDBJ whole genome shotgun (WGS) entry which is preliminary data.</text>
</comment>
<dbReference type="Proteomes" id="UP000698800">
    <property type="component" value="Unassembled WGS sequence"/>
</dbReference>
<dbReference type="InterPro" id="IPR022185">
    <property type="entry name" value="DUF3712"/>
</dbReference>
<dbReference type="EMBL" id="JAGHQL010000022">
    <property type="protein sequence ID" value="KAH0544160.1"/>
    <property type="molecule type" value="Genomic_DNA"/>
</dbReference>
<evidence type="ECO:0000313" key="2">
    <source>
        <dbReference type="Proteomes" id="UP000698800"/>
    </source>
</evidence>